<dbReference type="Proteomes" id="UP000000768">
    <property type="component" value="Chromosome 8"/>
</dbReference>
<dbReference type="Gramene" id="KXG23073">
    <property type="protein sequence ID" value="KXG23073"/>
    <property type="gene ID" value="SORBI_3008G052700"/>
</dbReference>
<dbReference type="EMBL" id="CM000767">
    <property type="protein sequence ID" value="KXG23073.1"/>
    <property type="molecule type" value="Genomic_DNA"/>
</dbReference>
<gene>
    <name evidence="2" type="ORF">SORBI_3008G052700</name>
</gene>
<organism evidence="2 3">
    <name type="scientific">Sorghum bicolor</name>
    <name type="common">Sorghum</name>
    <name type="synonym">Sorghum vulgare</name>
    <dbReference type="NCBI Taxonomy" id="4558"/>
    <lineage>
        <taxon>Eukaryota</taxon>
        <taxon>Viridiplantae</taxon>
        <taxon>Streptophyta</taxon>
        <taxon>Embryophyta</taxon>
        <taxon>Tracheophyta</taxon>
        <taxon>Spermatophyta</taxon>
        <taxon>Magnoliopsida</taxon>
        <taxon>Liliopsida</taxon>
        <taxon>Poales</taxon>
        <taxon>Poaceae</taxon>
        <taxon>PACMAD clade</taxon>
        <taxon>Panicoideae</taxon>
        <taxon>Andropogonodae</taxon>
        <taxon>Andropogoneae</taxon>
        <taxon>Sorghinae</taxon>
        <taxon>Sorghum</taxon>
    </lineage>
</organism>
<dbReference type="AlphaFoldDB" id="A0A1B6PBN9"/>
<proteinExistence type="predicted"/>
<sequence>MQPVDDGGVQSPPRMTEEFNLQLRHQRATNQHIFVLRKRRTLEDDLPTKMGSSSAGGSGLHCAGGGRGDSD</sequence>
<feature type="region of interest" description="Disordered" evidence="1">
    <location>
        <begin position="45"/>
        <end position="71"/>
    </location>
</feature>
<evidence type="ECO:0000256" key="1">
    <source>
        <dbReference type="SAM" id="MobiDB-lite"/>
    </source>
</evidence>
<protein>
    <submittedName>
        <fullName evidence="2">Uncharacterized protein</fullName>
    </submittedName>
</protein>
<reference evidence="2 3" key="1">
    <citation type="journal article" date="2009" name="Nature">
        <title>The Sorghum bicolor genome and the diversification of grasses.</title>
        <authorList>
            <person name="Paterson A.H."/>
            <person name="Bowers J.E."/>
            <person name="Bruggmann R."/>
            <person name="Dubchak I."/>
            <person name="Grimwood J."/>
            <person name="Gundlach H."/>
            <person name="Haberer G."/>
            <person name="Hellsten U."/>
            <person name="Mitros T."/>
            <person name="Poliakov A."/>
            <person name="Schmutz J."/>
            <person name="Spannagl M."/>
            <person name="Tang H."/>
            <person name="Wang X."/>
            <person name="Wicker T."/>
            <person name="Bharti A.K."/>
            <person name="Chapman J."/>
            <person name="Feltus F.A."/>
            <person name="Gowik U."/>
            <person name="Grigoriev I.V."/>
            <person name="Lyons E."/>
            <person name="Maher C.A."/>
            <person name="Martis M."/>
            <person name="Narechania A."/>
            <person name="Otillar R.P."/>
            <person name="Penning B.W."/>
            <person name="Salamov A.A."/>
            <person name="Wang Y."/>
            <person name="Zhang L."/>
            <person name="Carpita N.C."/>
            <person name="Freeling M."/>
            <person name="Gingle A.R."/>
            <person name="Hash C.T."/>
            <person name="Keller B."/>
            <person name="Klein P."/>
            <person name="Kresovich S."/>
            <person name="McCann M.C."/>
            <person name="Ming R."/>
            <person name="Peterson D.G."/>
            <person name="Mehboob-ur-Rahman"/>
            <person name="Ware D."/>
            <person name="Westhoff P."/>
            <person name="Mayer K.F."/>
            <person name="Messing J."/>
            <person name="Rokhsar D.S."/>
        </authorList>
    </citation>
    <scope>NUCLEOTIDE SEQUENCE [LARGE SCALE GENOMIC DNA]</scope>
    <source>
        <strain evidence="3">cv. BTx623</strain>
    </source>
</reference>
<evidence type="ECO:0000313" key="3">
    <source>
        <dbReference type="Proteomes" id="UP000000768"/>
    </source>
</evidence>
<reference evidence="3" key="2">
    <citation type="journal article" date="2018" name="Plant J.">
        <title>The Sorghum bicolor reference genome: improved assembly, gene annotations, a transcriptome atlas, and signatures of genome organization.</title>
        <authorList>
            <person name="McCormick R.F."/>
            <person name="Truong S.K."/>
            <person name="Sreedasyam A."/>
            <person name="Jenkins J."/>
            <person name="Shu S."/>
            <person name="Sims D."/>
            <person name="Kennedy M."/>
            <person name="Amirebrahimi M."/>
            <person name="Weers B.D."/>
            <person name="McKinley B."/>
            <person name="Mattison A."/>
            <person name="Morishige D.T."/>
            <person name="Grimwood J."/>
            <person name="Schmutz J."/>
            <person name="Mullet J.E."/>
        </authorList>
    </citation>
    <scope>NUCLEOTIDE SEQUENCE [LARGE SCALE GENOMIC DNA]</scope>
    <source>
        <strain evidence="3">cv. BTx623</strain>
    </source>
</reference>
<accession>A0A1B6PBN9</accession>
<evidence type="ECO:0000313" key="2">
    <source>
        <dbReference type="EMBL" id="KXG23073.1"/>
    </source>
</evidence>
<dbReference type="InParanoid" id="A0A1B6PBN9"/>
<keyword evidence="3" id="KW-1185">Reference proteome</keyword>
<feature type="compositionally biased region" description="Gly residues" evidence="1">
    <location>
        <begin position="54"/>
        <end position="71"/>
    </location>
</feature>
<name>A0A1B6PBN9_SORBI</name>